<proteinExistence type="predicted"/>
<evidence type="ECO:0000313" key="3">
    <source>
        <dbReference type="Proteomes" id="UP000708148"/>
    </source>
</evidence>
<accession>A0A8S1JBQ7</accession>
<feature type="domain" description="GST N-terminal" evidence="1">
    <location>
        <begin position="12"/>
        <end position="80"/>
    </location>
</feature>
<evidence type="ECO:0000259" key="1">
    <source>
        <dbReference type="Pfam" id="PF13409"/>
    </source>
</evidence>
<dbReference type="CDD" id="cd00570">
    <property type="entry name" value="GST_N_family"/>
    <property type="match status" value="1"/>
</dbReference>
<protein>
    <recommendedName>
        <fullName evidence="1">GST N-terminal domain-containing protein</fullName>
    </recommendedName>
</protein>
<organism evidence="2 3">
    <name type="scientific">Ostreobium quekettii</name>
    <dbReference type="NCBI Taxonomy" id="121088"/>
    <lineage>
        <taxon>Eukaryota</taxon>
        <taxon>Viridiplantae</taxon>
        <taxon>Chlorophyta</taxon>
        <taxon>core chlorophytes</taxon>
        <taxon>Ulvophyceae</taxon>
        <taxon>TCBD clade</taxon>
        <taxon>Bryopsidales</taxon>
        <taxon>Ostreobineae</taxon>
        <taxon>Ostreobiaceae</taxon>
        <taxon>Ostreobium</taxon>
    </lineage>
</organism>
<feature type="non-terminal residue" evidence="2">
    <location>
        <position position="127"/>
    </location>
</feature>
<reference evidence="2" key="1">
    <citation type="submission" date="2020-12" db="EMBL/GenBank/DDBJ databases">
        <authorList>
            <person name="Iha C."/>
        </authorList>
    </citation>
    <scope>NUCLEOTIDE SEQUENCE</scope>
</reference>
<evidence type="ECO:0000313" key="2">
    <source>
        <dbReference type="EMBL" id="CAD7703681.1"/>
    </source>
</evidence>
<dbReference type="Pfam" id="PF13409">
    <property type="entry name" value="GST_N_2"/>
    <property type="match status" value="1"/>
</dbReference>
<dbReference type="InterPro" id="IPR036249">
    <property type="entry name" value="Thioredoxin-like_sf"/>
</dbReference>
<dbReference type="EMBL" id="CAJHUC010002359">
    <property type="protein sequence ID" value="CAD7703681.1"/>
    <property type="molecule type" value="Genomic_DNA"/>
</dbReference>
<name>A0A8S1JBQ7_9CHLO</name>
<sequence>MADDPQLYSIAFSPWSNKVKWTLNACGVGYTRVEYTPGLSELNLRLKLRNYCGRVTVPVMAVPRGPVLVESFDIAVWTDDHREKGRPSLFPAGIEAAQEWNDLSDRILYVGRVQSLRKIISNTGAVW</sequence>
<dbReference type="OrthoDB" id="527395at2759"/>
<dbReference type="Proteomes" id="UP000708148">
    <property type="component" value="Unassembled WGS sequence"/>
</dbReference>
<dbReference type="InterPro" id="IPR004045">
    <property type="entry name" value="Glutathione_S-Trfase_N"/>
</dbReference>
<keyword evidence="3" id="KW-1185">Reference proteome</keyword>
<dbReference type="PROSITE" id="PS51354">
    <property type="entry name" value="GLUTAREDOXIN_2"/>
    <property type="match status" value="1"/>
</dbReference>
<dbReference type="SUPFAM" id="SSF52833">
    <property type="entry name" value="Thioredoxin-like"/>
    <property type="match status" value="1"/>
</dbReference>
<dbReference type="Gene3D" id="3.40.30.10">
    <property type="entry name" value="Glutaredoxin"/>
    <property type="match status" value="1"/>
</dbReference>
<dbReference type="AlphaFoldDB" id="A0A8S1JBQ7"/>
<comment type="caution">
    <text evidence="2">The sequence shown here is derived from an EMBL/GenBank/DDBJ whole genome shotgun (WGS) entry which is preliminary data.</text>
</comment>
<gene>
    <name evidence="2" type="ORF">OSTQU699_LOCUS9038</name>
</gene>